<comment type="caution">
    <text evidence="1">The sequence shown here is derived from an EMBL/GenBank/DDBJ whole genome shotgun (WGS) entry which is preliminary data.</text>
</comment>
<protein>
    <submittedName>
        <fullName evidence="1">Uncharacterized protein</fullName>
    </submittedName>
</protein>
<sequence length="135" mass="14783">MPEVRVVAAIAEVPVLLADRLTVPVGAWPLSGPASLLLTLLKALKPPRWCGVGGAALLAKIEIYRVDRCRCDKFTIRRYVDMAIWRDAFDHEAWHPSTLLGRGPVQRWLVVAGRLLGRPASGRPVGGSGLRICPR</sequence>
<evidence type="ECO:0000313" key="1">
    <source>
        <dbReference type="EMBL" id="GGU98206.1"/>
    </source>
</evidence>
<proteinExistence type="predicted"/>
<accession>A0A8H9I253</accession>
<reference evidence="1" key="2">
    <citation type="submission" date="2020-09" db="EMBL/GenBank/DDBJ databases">
        <authorList>
            <person name="Sun Q."/>
            <person name="Ohkuma M."/>
        </authorList>
    </citation>
    <scope>NUCLEOTIDE SEQUENCE</scope>
    <source>
        <strain evidence="1">JCM 4434</strain>
    </source>
</reference>
<dbReference type="EMBL" id="BMUB01000020">
    <property type="protein sequence ID" value="GGU98206.1"/>
    <property type="molecule type" value="Genomic_DNA"/>
</dbReference>
<name>A0A8H9I253_KITAU</name>
<gene>
    <name evidence="1" type="ORF">GCM10010502_60720</name>
</gene>
<dbReference type="Proteomes" id="UP000610124">
    <property type="component" value="Unassembled WGS sequence"/>
</dbReference>
<reference evidence="1" key="1">
    <citation type="journal article" date="2014" name="Int. J. Syst. Evol. Microbiol.">
        <title>Complete genome sequence of Corynebacterium casei LMG S-19264T (=DSM 44701T), isolated from a smear-ripened cheese.</title>
        <authorList>
            <consortium name="US DOE Joint Genome Institute (JGI-PGF)"/>
            <person name="Walter F."/>
            <person name="Albersmeier A."/>
            <person name="Kalinowski J."/>
            <person name="Ruckert C."/>
        </authorList>
    </citation>
    <scope>NUCLEOTIDE SEQUENCE</scope>
    <source>
        <strain evidence="1">JCM 4434</strain>
    </source>
</reference>
<organism evidence="1 2">
    <name type="scientific">Kitasatospora aureofaciens</name>
    <name type="common">Streptomyces aureofaciens</name>
    <dbReference type="NCBI Taxonomy" id="1894"/>
    <lineage>
        <taxon>Bacteria</taxon>
        <taxon>Bacillati</taxon>
        <taxon>Actinomycetota</taxon>
        <taxon>Actinomycetes</taxon>
        <taxon>Kitasatosporales</taxon>
        <taxon>Streptomycetaceae</taxon>
        <taxon>Kitasatospora</taxon>
    </lineage>
</organism>
<evidence type="ECO:0000313" key="2">
    <source>
        <dbReference type="Proteomes" id="UP000610124"/>
    </source>
</evidence>
<dbReference type="AlphaFoldDB" id="A0A8H9I253"/>